<sequence length="134" mass="13300">MSSPYDALRWFVVFAALGMSAACASTSDTSTGVPASAPSPASLQPTGDGCGDLDQVRNAVSEFAVTRVSITGQCTAVTIETDLADDPTSAQTALGICTAAATVAYTEDVNSVSIVSADGSELAVGIKGASCIGD</sequence>
<accession>A0ABZ1NHA1</accession>
<evidence type="ECO:0000313" key="3">
    <source>
        <dbReference type="EMBL" id="WTY39412.1"/>
    </source>
</evidence>
<feature type="chain" id="PRO_5045270004" description="DUF4333 domain-containing protein" evidence="2">
    <location>
        <begin position="25"/>
        <end position="134"/>
    </location>
</feature>
<evidence type="ECO:0008006" key="5">
    <source>
        <dbReference type="Google" id="ProtNLM"/>
    </source>
</evidence>
<gene>
    <name evidence="3" type="ORF">OG308_16995</name>
</gene>
<feature type="compositionally biased region" description="Low complexity" evidence="1">
    <location>
        <begin position="29"/>
        <end position="42"/>
    </location>
</feature>
<evidence type="ECO:0000256" key="1">
    <source>
        <dbReference type="SAM" id="MobiDB-lite"/>
    </source>
</evidence>
<organism evidence="3 4">
    <name type="scientific">Nocardia salmonicida</name>
    <dbReference type="NCBI Taxonomy" id="53431"/>
    <lineage>
        <taxon>Bacteria</taxon>
        <taxon>Bacillati</taxon>
        <taxon>Actinomycetota</taxon>
        <taxon>Actinomycetes</taxon>
        <taxon>Mycobacteriales</taxon>
        <taxon>Nocardiaceae</taxon>
        <taxon>Nocardia</taxon>
    </lineage>
</organism>
<dbReference type="EMBL" id="CP109527">
    <property type="protein sequence ID" value="WTY39412.1"/>
    <property type="molecule type" value="Genomic_DNA"/>
</dbReference>
<feature type="region of interest" description="Disordered" evidence="1">
    <location>
        <begin position="29"/>
        <end position="48"/>
    </location>
</feature>
<dbReference type="Proteomes" id="UP001621418">
    <property type="component" value="Chromosome"/>
</dbReference>
<evidence type="ECO:0000256" key="2">
    <source>
        <dbReference type="SAM" id="SignalP"/>
    </source>
</evidence>
<dbReference type="RefSeq" id="WP_364655637.1">
    <property type="nucleotide sequence ID" value="NZ_CP109527.1"/>
</dbReference>
<name>A0ABZ1NHA1_9NOCA</name>
<keyword evidence="4" id="KW-1185">Reference proteome</keyword>
<proteinExistence type="predicted"/>
<protein>
    <recommendedName>
        <fullName evidence="5">DUF4333 domain-containing protein</fullName>
    </recommendedName>
</protein>
<evidence type="ECO:0000313" key="4">
    <source>
        <dbReference type="Proteomes" id="UP001621418"/>
    </source>
</evidence>
<keyword evidence="2" id="KW-0732">Signal</keyword>
<feature type="signal peptide" evidence="2">
    <location>
        <begin position="1"/>
        <end position="24"/>
    </location>
</feature>
<reference evidence="3 4" key="1">
    <citation type="submission" date="2022-10" db="EMBL/GenBank/DDBJ databases">
        <title>The complete genomes of actinobacterial strains from the NBC collection.</title>
        <authorList>
            <person name="Joergensen T.S."/>
            <person name="Alvarez Arevalo M."/>
            <person name="Sterndorff E.B."/>
            <person name="Faurdal D."/>
            <person name="Vuksanovic O."/>
            <person name="Mourched A.-S."/>
            <person name="Charusanti P."/>
            <person name="Shaw S."/>
            <person name="Blin K."/>
            <person name="Weber T."/>
        </authorList>
    </citation>
    <scope>NUCLEOTIDE SEQUENCE [LARGE SCALE GENOMIC DNA]</scope>
    <source>
        <strain evidence="3 4">NBC_01413</strain>
    </source>
</reference>